<comment type="caution">
    <text evidence="1">The sequence shown here is derived from an EMBL/GenBank/DDBJ whole genome shotgun (WGS) entry which is preliminary data.</text>
</comment>
<accession>A0A8H7ENW1</accession>
<feature type="non-terminal residue" evidence="1">
    <location>
        <position position="1"/>
    </location>
</feature>
<sequence length="236" mass="27206">LISKRKLFCNPFRYNRYAAQDLSRIGEKDTSDPMLTKNNEMTEIQATVSRYTTIFDDKSSVYFAQWCSKGKLGLSQAAVERKIRKATDGKKIRYRKLYVLDAKVHDDVAKGIKEYIPRYHQQLKEMKKDGYTIVGYCRKSRTIEDDETRVRLLQKMVNRMRTRSLVDKVFVSPCFAASDQISTRDFCSKFNMASLEDITGTTQDLISFLAVTPKVSLVILDFAGLTTNTKDLKQFI</sequence>
<dbReference type="EMBL" id="JABAYA010000677">
    <property type="protein sequence ID" value="KAF7720483.1"/>
    <property type="molecule type" value="Genomic_DNA"/>
</dbReference>
<gene>
    <name evidence="1" type="ORF">EC973_008143</name>
</gene>
<dbReference type="OrthoDB" id="2275636at2759"/>
<evidence type="ECO:0000313" key="2">
    <source>
        <dbReference type="Proteomes" id="UP000605846"/>
    </source>
</evidence>
<name>A0A8H7ENW1_9FUNG</name>
<evidence type="ECO:0000313" key="1">
    <source>
        <dbReference type="EMBL" id="KAF7720483.1"/>
    </source>
</evidence>
<protein>
    <submittedName>
        <fullName evidence="1">Uncharacterized protein</fullName>
    </submittedName>
</protein>
<reference evidence="1" key="1">
    <citation type="submission" date="2020-01" db="EMBL/GenBank/DDBJ databases">
        <title>Genome Sequencing of Three Apophysomyces-Like Fungal Strains Confirms a Novel Fungal Genus in the Mucoromycota with divergent Burkholderia-like Endosymbiotic Bacteria.</title>
        <authorList>
            <person name="Stajich J.E."/>
            <person name="Macias A.M."/>
            <person name="Carter-House D."/>
            <person name="Lovett B."/>
            <person name="Kasson L.R."/>
            <person name="Berry K."/>
            <person name="Grigoriev I."/>
            <person name="Chang Y."/>
            <person name="Spatafora J."/>
            <person name="Kasson M.T."/>
        </authorList>
    </citation>
    <scope>NUCLEOTIDE SEQUENCE</scope>
    <source>
        <strain evidence="1">NRRL A-21654</strain>
    </source>
</reference>
<feature type="non-terminal residue" evidence="1">
    <location>
        <position position="236"/>
    </location>
</feature>
<organism evidence="1 2">
    <name type="scientific">Apophysomyces ossiformis</name>
    <dbReference type="NCBI Taxonomy" id="679940"/>
    <lineage>
        <taxon>Eukaryota</taxon>
        <taxon>Fungi</taxon>
        <taxon>Fungi incertae sedis</taxon>
        <taxon>Mucoromycota</taxon>
        <taxon>Mucoromycotina</taxon>
        <taxon>Mucoromycetes</taxon>
        <taxon>Mucorales</taxon>
        <taxon>Mucorineae</taxon>
        <taxon>Mucoraceae</taxon>
        <taxon>Apophysomyces</taxon>
    </lineage>
</organism>
<dbReference type="AlphaFoldDB" id="A0A8H7ENW1"/>
<dbReference type="Proteomes" id="UP000605846">
    <property type="component" value="Unassembled WGS sequence"/>
</dbReference>
<keyword evidence="2" id="KW-1185">Reference proteome</keyword>
<proteinExistence type="predicted"/>